<dbReference type="Pfam" id="PF13469">
    <property type="entry name" value="Sulfotransfer_3"/>
    <property type="match status" value="1"/>
</dbReference>
<evidence type="ECO:0008006" key="5">
    <source>
        <dbReference type="Google" id="ProtNLM"/>
    </source>
</evidence>
<evidence type="ECO:0000256" key="2">
    <source>
        <dbReference type="SAM" id="MobiDB-lite"/>
    </source>
</evidence>
<dbReference type="OrthoDB" id="9800698at2"/>
<dbReference type="InterPro" id="IPR011990">
    <property type="entry name" value="TPR-like_helical_dom_sf"/>
</dbReference>
<name>A0A2N3KXD6_9PROT</name>
<reference evidence="3 4" key="1">
    <citation type="submission" date="2017-09" db="EMBL/GenBank/DDBJ databases">
        <title>Biodiversity and function of Thalassospira species in the particle-attached aromatic-hydrocarbon-degrading consortia from the surface seawater of the South China Sea.</title>
        <authorList>
            <person name="Dong C."/>
            <person name="Liu R."/>
            <person name="Shao Z."/>
        </authorList>
    </citation>
    <scope>NUCLEOTIDE SEQUENCE [LARGE SCALE GENOMIC DNA]</scope>
    <source>
        <strain evidence="3 4">CSC1P2</strain>
    </source>
</reference>
<keyword evidence="1" id="KW-0808">Transferase</keyword>
<evidence type="ECO:0000256" key="1">
    <source>
        <dbReference type="ARBA" id="ARBA00022679"/>
    </source>
</evidence>
<proteinExistence type="predicted"/>
<dbReference type="Gene3D" id="1.25.40.10">
    <property type="entry name" value="Tetratricopeptide repeat domain"/>
    <property type="match status" value="1"/>
</dbReference>
<protein>
    <recommendedName>
        <fullName evidence="5">Sulfotransferase family protein</fullName>
    </recommendedName>
</protein>
<comment type="caution">
    <text evidence="3">The sequence shown here is derived from an EMBL/GenBank/DDBJ whole genome shotgun (WGS) entry which is preliminary data.</text>
</comment>
<dbReference type="InterPro" id="IPR026634">
    <property type="entry name" value="TPST-like"/>
</dbReference>
<sequence length="618" mass="69009">MTYGHRRTGEFWGECHHGRKMLRDTNMKQLQKKDPLSSMKEAMAARDFDRAAAIGVKLARTHPKNVELLLMTSVAELQGSHPRRAFTHLSKLAQIVPVSDRHIGMVLQNLMVFARATGDYHSVTALADKLYRQNRSEPLYAEYLANVIIEHDRRVSAAPTYSPEIMRAITLLEAIPQSFSRYFQSQLALAQLYVHVEMADKGLALYEKLVAAQPDNRTVRHLQISAQALTGQVDPAVCNSLDLIENHQETNTQPYLVVAFLRPHVMPDSAIPFLESVFADAAQNPMHRYNAAFALARTAEVRQQFEEAFKWYEKGHAVHREANGYDANQELAEIDRIIELANRDDLSAEAQAKAIEKLSAGDDATAPKPVFIVGMPRSGTTLTERIIGAHSDVHAAGEAGDFARAVGEVVGWGSISEQMALIDDKAARAIRKKYLAAMKGYAPTAKMVANKTPANFLRTGLIRRVFPDAPIVHCQRHPLAITLSIYTTPFANPMRFSDSLDDLADYYRAYEKLMQSFSSQDDAGQIFNLSYEELVSDPETMAPRLLAHCGLDWQADCLEFYRSRQAARTASLMQVRRPINAESVDKWQRFKPFIGPLAELAGPGDDNDTSGNRRTEAA</sequence>
<dbReference type="SUPFAM" id="SSF52540">
    <property type="entry name" value="P-loop containing nucleoside triphosphate hydrolases"/>
    <property type="match status" value="1"/>
</dbReference>
<dbReference type="GO" id="GO:0008476">
    <property type="term" value="F:protein-tyrosine sulfotransferase activity"/>
    <property type="evidence" value="ECO:0007669"/>
    <property type="project" value="InterPro"/>
</dbReference>
<dbReference type="EMBL" id="NWTK01000002">
    <property type="protein sequence ID" value="PKR55241.1"/>
    <property type="molecule type" value="Genomic_DNA"/>
</dbReference>
<dbReference type="SUPFAM" id="SSF48452">
    <property type="entry name" value="TPR-like"/>
    <property type="match status" value="1"/>
</dbReference>
<dbReference type="PANTHER" id="PTHR12788:SF10">
    <property type="entry name" value="PROTEIN-TYROSINE SULFOTRANSFERASE"/>
    <property type="match status" value="1"/>
</dbReference>
<feature type="region of interest" description="Disordered" evidence="2">
    <location>
        <begin position="597"/>
        <end position="618"/>
    </location>
</feature>
<dbReference type="Proteomes" id="UP000233597">
    <property type="component" value="Unassembled WGS sequence"/>
</dbReference>
<dbReference type="InterPro" id="IPR027417">
    <property type="entry name" value="P-loop_NTPase"/>
</dbReference>
<evidence type="ECO:0000313" key="4">
    <source>
        <dbReference type="Proteomes" id="UP000233597"/>
    </source>
</evidence>
<organism evidence="3 4">
    <name type="scientific">Thalassospira marina</name>
    <dbReference type="NCBI Taxonomy" id="2048283"/>
    <lineage>
        <taxon>Bacteria</taxon>
        <taxon>Pseudomonadati</taxon>
        <taxon>Pseudomonadota</taxon>
        <taxon>Alphaproteobacteria</taxon>
        <taxon>Rhodospirillales</taxon>
        <taxon>Thalassospiraceae</taxon>
        <taxon>Thalassospira</taxon>
    </lineage>
</organism>
<dbReference type="AlphaFoldDB" id="A0A2N3KXD6"/>
<dbReference type="Gene3D" id="3.40.50.300">
    <property type="entry name" value="P-loop containing nucleotide triphosphate hydrolases"/>
    <property type="match status" value="1"/>
</dbReference>
<evidence type="ECO:0000313" key="3">
    <source>
        <dbReference type="EMBL" id="PKR55241.1"/>
    </source>
</evidence>
<gene>
    <name evidence="3" type="ORF">COO20_03405</name>
</gene>
<accession>A0A2N3KXD6</accession>
<dbReference type="PANTHER" id="PTHR12788">
    <property type="entry name" value="PROTEIN-TYROSINE SULFOTRANSFERASE 2"/>
    <property type="match status" value="1"/>
</dbReference>